<evidence type="ECO:0000313" key="1">
    <source>
        <dbReference type="EMBL" id="KAG5620898.1"/>
    </source>
</evidence>
<accession>A0A9J6A9G3</accession>
<proteinExistence type="predicted"/>
<gene>
    <name evidence="1" type="ORF">H5410_006116</name>
</gene>
<reference evidence="1 2" key="1">
    <citation type="submission" date="2020-09" db="EMBL/GenBank/DDBJ databases">
        <title>De no assembly of potato wild relative species, Solanum commersonii.</title>
        <authorList>
            <person name="Cho K."/>
        </authorList>
    </citation>
    <scope>NUCLEOTIDE SEQUENCE [LARGE SCALE GENOMIC DNA]</scope>
    <source>
        <strain evidence="1">LZ3.2</strain>
        <tissue evidence="1">Leaf</tissue>
    </source>
</reference>
<dbReference type="EMBL" id="JACXVP010000002">
    <property type="protein sequence ID" value="KAG5620898.1"/>
    <property type="molecule type" value="Genomic_DNA"/>
</dbReference>
<comment type="caution">
    <text evidence="1">The sequence shown here is derived from an EMBL/GenBank/DDBJ whole genome shotgun (WGS) entry which is preliminary data.</text>
</comment>
<sequence length="101" mass="12071">MEMDLHIDIYWSDLIAFNVQILGQFLHQPKKSHLESAMKIVRYVEAMDPKQFEMKQMLLEMKQFEHEDDFIGALPSQQVANENEKKKLVKINKRIQRLKNL</sequence>
<protein>
    <submittedName>
        <fullName evidence="1">Uncharacterized protein</fullName>
    </submittedName>
</protein>
<name>A0A9J6A9G3_SOLCO</name>
<dbReference type="Proteomes" id="UP000824120">
    <property type="component" value="Chromosome 2"/>
</dbReference>
<keyword evidence="2" id="KW-1185">Reference proteome</keyword>
<organism evidence="1 2">
    <name type="scientific">Solanum commersonii</name>
    <name type="common">Commerson's wild potato</name>
    <name type="synonym">Commerson's nightshade</name>
    <dbReference type="NCBI Taxonomy" id="4109"/>
    <lineage>
        <taxon>Eukaryota</taxon>
        <taxon>Viridiplantae</taxon>
        <taxon>Streptophyta</taxon>
        <taxon>Embryophyta</taxon>
        <taxon>Tracheophyta</taxon>
        <taxon>Spermatophyta</taxon>
        <taxon>Magnoliopsida</taxon>
        <taxon>eudicotyledons</taxon>
        <taxon>Gunneridae</taxon>
        <taxon>Pentapetalae</taxon>
        <taxon>asterids</taxon>
        <taxon>lamiids</taxon>
        <taxon>Solanales</taxon>
        <taxon>Solanaceae</taxon>
        <taxon>Solanoideae</taxon>
        <taxon>Solaneae</taxon>
        <taxon>Solanum</taxon>
    </lineage>
</organism>
<dbReference type="OrthoDB" id="1296755at2759"/>
<dbReference type="AlphaFoldDB" id="A0A9J6A9G3"/>
<evidence type="ECO:0000313" key="2">
    <source>
        <dbReference type="Proteomes" id="UP000824120"/>
    </source>
</evidence>